<protein>
    <recommendedName>
        <fullName evidence="10">Bacterioferritin</fullName>
        <ecNumber evidence="10">1.16.3.1</ecNumber>
    </recommendedName>
</protein>
<feature type="binding site" evidence="11">
    <location>
        <position position="54"/>
    </location>
    <ligand>
        <name>Fe cation</name>
        <dbReference type="ChEBI" id="CHEBI:24875"/>
        <label>1</label>
    </ligand>
</feature>
<evidence type="ECO:0000256" key="3">
    <source>
        <dbReference type="ARBA" id="ARBA00022448"/>
    </source>
</evidence>
<dbReference type="GO" id="GO:0004322">
    <property type="term" value="F:ferroxidase activity"/>
    <property type="evidence" value="ECO:0007669"/>
    <property type="project" value="UniProtKB-EC"/>
</dbReference>
<feature type="domain" description="Ferritin-like diiron" evidence="12">
    <location>
        <begin position="1"/>
        <end position="146"/>
    </location>
</feature>
<proteinExistence type="inferred from homology"/>
<dbReference type="PANTHER" id="PTHR30295:SF9">
    <property type="entry name" value="BACTERIOFERRITIN"/>
    <property type="match status" value="1"/>
</dbReference>
<dbReference type="GO" id="GO:0140315">
    <property type="term" value="F:iron ion sequestering activity"/>
    <property type="evidence" value="ECO:0007669"/>
    <property type="project" value="UniProtKB-ARBA"/>
</dbReference>
<dbReference type="GO" id="GO:0006826">
    <property type="term" value="P:iron ion transport"/>
    <property type="evidence" value="ECO:0007669"/>
    <property type="project" value="UniProtKB-KW"/>
</dbReference>
<feature type="binding site" evidence="11">
    <location>
        <position position="51"/>
    </location>
    <ligand>
        <name>Fe cation</name>
        <dbReference type="ChEBI" id="CHEBI:24875"/>
        <label>2</label>
    </ligand>
</feature>
<comment type="caution">
    <text evidence="13">The sequence shown here is derived from an EMBL/GenBank/DDBJ whole genome shotgun (WGS) entry which is preliminary data.</text>
</comment>
<dbReference type="PRINTS" id="PR00601">
    <property type="entry name" value="BACFERRITIN"/>
</dbReference>
<gene>
    <name evidence="13" type="ORF">CAL65_14725</name>
</gene>
<dbReference type="SUPFAM" id="SSF47240">
    <property type="entry name" value="Ferritin-like"/>
    <property type="match status" value="1"/>
</dbReference>
<dbReference type="InterPro" id="IPR009078">
    <property type="entry name" value="Ferritin-like_SF"/>
</dbReference>
<evidence type="ECO:0000256" key="9">
    <source>
        <dbReference type="ARBA" id="ARBA00036243"/>
    </source>
</evidence>
<dbReference type="RefSeq" id="WP_116302811.1">
    <property type="nucleotide sequence ID" value="NZ_NFZV01000014.1"/>
</dbReference>
<comment type="function">
    <text evidence="10">Iron-storage protein, whose ferroxidase center binds Fe(2+), oxidizes it using dioxygen to Fe(3+), and participates in the subsequent Fe(3+) oxide mineral core formation within the central cavity of the BFR protein shell.</text>
</comment>
<feature type="binding site" evidence="11">
    <location>
        <position position="94"/>
    </location>
    <ligand>
        <name>Fe cation</name>
        <dbReference type="ChEBI" id="CHEBI:24875"/>
        <label>2</label>
    </ligand>
</feature>
<comment type="catalytic activity">
    <reaction evidence="9">
        <text>Fe(2+)(in) = Fe(2+)(out)</text>
        <dbReference type="Rhea" id="RHEA:28486"/>
        <dbReference type="ChEBI" id="CHEBI:29033"/>
    </reaction>
</comment>
<dbReference type="InterPro" id="IPR009040">
    <property type="entry name" value="Ferritin-like_diiron"/>
</dbReference>
<dbReference type="InterPro" id="IPR008331">
    <property type="entry name" value="Ferritin_DPS_dom"/>
</dbReference>
<dbReference type="GO" id="GO:0006879">
    <property type="term" value="P:intracellular iron ion homeostasis"/>
    <property type="evidence" value="ECO:0007669"/>
    <property type="project" value="UniProtKB-KW"/>
</dbReference>
<comment type="catalytic activity">
    <reaction evidence="10">
        <text>4 Fe(2+) + O2 + 4 H(+) = 4 Fe(3+) + 2 H2O</text>
        <dbReference type="Rhea" id="RHEA:11148"/>
        <dbReference type="ChEBI" id="CHEBI:15377"/>
        <dbReference type="ChEBI" id="CHEBI:15378"/>
        <dbReference type="ChEBI" id="CHEBI:15379"/>
        <dbReference type="ChEBI" id="CHEBI:29033"/>
        <dbReference type="ChEBI" id="CHEBI:29034"/>
        <dbReference type="EC" id="1.16.3.1"/>
    </reaction>
</comment>
<evidence type="ECO:0000256" key="7">
    <source>
        <dbReference type="ARBA" id="ARBA00023004"/>
    </source>
</evidence>
<keyword evidence="7 10" id="KW-0408">Iron</keyword>
<dbReference type="OrthoDB" id="9800505at2"/>
<comment type="similarity">
    <text evidence="1 10">Belongs to the bacterioferritin family.</text>
</comment>
<feature type="binding site" evidence="11">
    <location>
        <position position="128"/>
    </location>
    <ligand>
        <name>Fe cation</name>
        <dbReference type="ChEBI" id="CHEBI:24875"/>
        <label>2</label>
    </ligand>
</feature>
<keyword evidence="14" id="KW-1185">Reference proteome</keyword>
<evidence type="ECO:0000256" key="8">
    <source>
        <dbReference type="ARBA" id="ARBA00023065"/>
    </source>
</evidence>
<dbReference type="CDD" id="cd00907">
    <property type="entry name" value="Bacterioferritin"/>
    <property type="match status" value="1"/>
</dbReference>
<dbReference type="InterPro" id="IPR002024">
    <property type="entry name" value="Bacterioferritin"/>
</dbReference>
<feature type="binding site" evidence="11">
    <location>
        <position position="46"/>
    </location>
    <ligand>
        <name>Fe cation</name>
        <dbReference type="ChEBI" id="CHEBI:24875"/>
        <label>3</label>
    </ligand>
</feature>
<sequence length="155" mass="18092">MQGDPKLIEMLNRLLAGELAAIDQYFVHSRMYEDWGLQKLYERIEHEREDEVGHADRLIKRILFLGGTPDLSQREPLNIGKDVPEMLRSDLELEYAVVKALKDVIAYAEQIGDYVTRDMLVELLDDTEEDHAHWLEQQLALIKRLGLENYQQSQL</sequence>
<evidence type="ECO:0000256" key="6">
    <source>
        <dbReference type="ARBA" id="ARBA00023002"/>
    </source>
</evidence>
<dbReference type="Proteomes" id="UP000256763">
    <property type="component" value="Unassembled WGS sequence"/>
</dbReference>
<keyword evidence="3" id="KW-0813">Transport</keyword>
<evidence type="ECO:0000256" key="1">
    <source>
        <dbReference type="ARBA" id="ARBA00008093"/>
    </source>
</evidence>
<organism evidence="13 14">
    <name type="scientific">Alkalilimnicola ehrlichii</name>
    <dbReference type="NCBI Taxonomy" id="351052"/>
    <lineage>
        <taxon>Bacteria</taxon>
        <taxon>Pseudomonadati</taxon>
        <taxon>Pseudomonadota</taxon>
        <taxon>Gammaproteobacteria</taxon>
        <taxon>Chromatiales</taxon>
        <taxon>Ectothiorhodospiraceae</taxon>
        <taxon>Alkalilimnicola</taxon>
    </lineage>
</organism>
<keyword evidence="6" id="KW-0560">Oxidoreductase</keyword>
<accession>A0A3E0WRK5</accession>
<evidence type="ECO:0000259" key="12">
    <source>
        <dbReference type="PROSITE" id="PS50905"/>
    </source>
</evidence>
<dbReference type="GO" id="GO:0005829">
    <property type="term" value="C:cytosol"/>
    <property type="evidence" value="ECO:0007669"/>
    <property type="project" value="TreeGrafter"/>
</dbReference>
<dbReference type="PIRSF" id="PIRSF002560">
    <property type="entry name" value="Bacterioferritin"/>
    <property type="match status" value="1"/>
</dbReference>
<evidence type="ECO:0000256" key="11">
    <source>
        <dbReference type="PIRSR" id="PIRSR002560-1"/>
    </source>
</evidence>
<evidence type="ECO:0000256" key="4">
    <source>
        <dbReference type="ARBA" id="ARBA00022496"/>
    </source>
</evidence>
<dbReference type="FunFam" id="1.20.1260.10:FF:000005">
    <property type="entry name" value="Bacterioferritin"/>
    <property type="match status" value="1"/>
</dbReference>
<evidence type="ECO:0000256" key="5">
    <source>
        <dbReference type="ARBA" id="ARBA00022723"/>
    </source>
</evidence>
<evidence type="ECO:0000313" key="14">
    <source>
        <dbReference type="Proteomes" id="UP000256763"/>
    </source>
</evidence>
<keyword evidence="5 10" id="KW-0479">Metal-binding</keyword>
<dbReference type="AlphaFoldDB" id="A0A3E0WRK5"/>
<keyword evidence="8" id="KW-0406">Ion transport</keyword>
<dbReference type="InterPro" id="IPR012347">
    <property type="entry name" value="Ferritin-like"/>
</dbReference>
<keyword evidence="4" id="KW-0410">Iron transport</keyword>
<dbReference type="NCBIfam" id="TIGR00754">
    <property type="entry name" value="bfr"/>
    <property type="match status" value="1"/>
</dbReference>
<evidence type="ECO:0000313" key="13">
    <source>
        <dbReference type="EMBL" id="RFA34616.1"/>
    </source>
</evidence>
<feature type="binding site" evidence="11">
    <location>
        <position position="131"/>
    </location>
    <ligand>
        <name>Fe cation</name>
        <dbReference type="ChEBI" id="CHEBI:24875"/>
        <label>2</label>
    </ligand>
</feature>
<dbReference type="GO" id="GO:0020037">
    <property type="term" value="F:heme binding"/>
    <property type="evidence" value="ECO:0007669"/>
    <property type="project" value="TreeGrafter"/>
</dbReference>
<dbReference type="Pfam" id="PF00210">
    <property type="entry name" value="Ferritin"/>
    <property type="match status" value="1"/>
</dbReference>
<keyword evidence="2 10" id="KW-0409">Iron storage</keyword>
<reference evidence="14" key="1">
    <citation type="submission" date="2017-05" db="EMBL/GenBank/DDBJ databases">
        <authorList>
            <person name="Sharma S."/>
            <person name="Sidhu C."/>
            <person name="Pinnaka A.K."/>
        </authorList>
    </citation>
    <scope>NUCLEOTIDE SEQUENCE [LARGE SCALE GENOMIC DNA]</scope>
    <source>
        <strain evidence="14">AK93</strain>
    </source>
</reference>
<dbReference type="Gene3D" id="1.20.1260.10">
    <property type="match status" value="1"/>
</dbReference>
<dbReference type="EMBL" id="NFZW01000015">
    <property type="protein sequence ID" value="RFA34616.1"/>
    <property type="molecule type" value="Genomic_DNA"/>
</dbReference>
<dbReference type="PANTHER" id="PTHR30295">
    <property type="entry name" value="BACTERIOFERRITIN"/>
    <property type="match status" value="1"/>
</dbReference>
<feature type="binding site" evidence="11">
    <location>
        <position position="18"/>
    </location>
    <ligand>
        <name>Fe cation</name>
        <dbReference type="ChEBI" id="CHEBI:24875"/>
        <label>1</label>
    </ligand>
</feature>
<evidence type="ECO:0000256" key="10">
    <source>
        <dbReference type="PIRNR" id="PIRNR002560"/>
    </source>
</evidence>
<evidence type="ECO:0000256" key="2">
    <source>
        <dbReference type="ARBA" id="ARBA00022434"/>
    </source>
</evidence>
<feature type="binding site" evidence="11">
    <location>
        <position position="51"/>
    </location>
    <ligand>
        <name>Fe cation</name>
        <dbReference type="ChEBI" id="CHEBI:24875"/>
        <label>1</label>
    </ligand>
</feature>
<feature type="binding site" evidence="11">
    <location>
        <position position="128"/>
    </location>
    <ligand>
        <name>Fe cation</name>
        <dbReference type="ChEBI" id="CHEBI:24875"/>
        <label>1</label>
    </ligand>
</feature>
<dbReference type="GO" id="GO:0008199">
    <property type="term" value="F:ferric iron binding"/>
    <property type="evidence" value="ECO:0007669"/>
    <property type="project" value="InterPro"/>
</dbReference>
<dbReference type="PROSITE" id="PS50905">
    <property type="entry name" value="FERRITIN_LIKE"/>
    <property type="match status" value="1"/>
</dbReference>
<dbReference type="EC" id="1.16.3.1" evidence="10"/>
<feature type="binding site" evidence="11">
    <location>
        <position position="50"/>
    </location>
    <ligand>
        <name>Fe cation</name>
        <dbReference type="ChEBI" id="CHEBI:24875"/>
        <label>3</label>
    </ligand>
</feature>
<name>A0A3E0WRK5_9GAMM</name>